<evidence type="ECO:0000313" key="1">
    <source>
        <dbReference type="EMBL" id="KAJ2851412.1"/>
    </source>
</evidence>
<accession>A0A9W8M0P2</accession>
<keyword evidence="2" id="KW-1185">Reference proteome</keyword>
<evidence type="ECO:0000313" key="2">
    <source>
        <dbReference type="Proteomes" id="UP001139887"/>
    </source>
</evidence>
<organism evidence="1 2">
    <name type="scientific">Coemansia brasiliensis</name>
    <dbReference type="NCBI Taxonomy" id="2650707"/>
    <lineage>
        <taxon>Eukaryota</taxon>
        <taxon>Fungi</taxon>
        <taxon>Fungi incertae sedis</taxon>
        <taxon>Zoopagomycota</taxon>
        <taxon>Kickxellomycotina</taxon>
        <taxon>Kickxellomycetes</taxon>
        <taxon>Kickxellales</taxon>
        <taxon>Kickxellaceae</taxon>
        <taxon>Coemansia</taxon>
    </lineage>
</organism>
<reference evidence="1" key="1">
    <citation type="submission" date="2022-07" db="EMBL/GenBank/DDBJ databases">
        <title>Phylogenomic reconstructions and comparative analyses of Kickxellomycotina fungi.</title>
        <authorList>
            <person name="Reynolds N.K."/>
            <person name="Stajich J.E."/>
            <person name="Barry K."/>
            <person name="Grigoriev I.V."/>
            <person name="Crous P."/>
            <person name="Smith M.E."/>
        </authorList>
    </citation>
    <scope>NUCLEOTIDE SEQUENCE</scope>
    <source>
        <strain evidence="1">NRRL 1566</strain>
    </source>
</reference>
<gene>
    <name evidence="1" type="ORF">IWW36_001181</name>
</gene>
<name>A0A9W8M0P2_9FUNG</name>
<comment type="caution">
    <text evidence="1">The sequence shown here is derived from an EMBL/GenBank/DDBJ whole genome shotgun (WGS) entry which is preliminary data.</text>
</comment>
<dbReference type="OrthoDB" id="5584477at2759"/>
<dbReference type="Proteomes" id="UP001139887">
    <property type="component" value="Unassembled WGS sequence"/>
</dbReference>
<sequence>MSDIAYEKRQHLDTEQAFAVIPSQFNQDIHGIEFLKRLVKKLRNTLIDEHNDKDLKGALVKDKNYDDDDDVLENLFLDAKLPKHKPEDYIDPFKNRAEKWKEVSQSLLDLLNKEANLVKRILSKLQI</sequence>
<protein>
    <submittedName>
        <fullName evidence="1">Uncharacterized protein</fullName>
    </submittedName>
</protein>
<proteinExistence type="predicted"/>
<dbReference type="AlphaFoldDB" id="A0A9W8M0P2"/>
<dbReference type="EMBL" id="JANBUW010000013">
    <property type="protein sequence ID" value="KAJ2851412.1"/>
    <property type="molecule type" value="Genomic_DNA"/>
</dbReference>